<name>A0A3S3QUA3_9FLAO</name>
<dbReference type="RefSeq" id="WP_128390917.1">
    <property type="nucleotide sequence ID" value="NZ_SBII01000012.1"/>
</dbReference>
<gene>
    <name evidence="2" type="ORF">EPI11_15610</name>
</gene>
<dbReference type="Proteomes" id="UP000287527">
    <property type="component" value="Unassembled WGS sequence"/>
</dbReference>
<keyword evidence="1" id="KW-1133">Transmembrane helix</keyword>
<keyword evidence="1" id="KW-0472">Membrane</keyword>
<accession>A0A3S3QUA3</accession>
<evidence type="ECO:0000313" key="2">
    <source>
        <dbReference type="EMBL" id="RWW92336.1"/>
    </source>
</evidence>
<protein>
    <submittedName>
        <fullName evidence="2">Uncharacterized protein</fullName>
    </submittedName>
</protein>
<dbReference type="EMBL" id="SBII01000012">
    <property type="protein sequence ID" value="RWW92336.1"/>
    <property type="molecule type" value="Genomic_DNA"/>
</dbReference>
<dbReference type="OrthoDB" id="965642at2"/>
<keyword evidence="1" id="KW-0812">Transmembrane</keyword>
<keyword evidence="3" id="KW-1185">Reference proteome</keyword>
<organism evidence="2 3">
    <name type="scientific">Flavobacterium cerinum</name>
    <dbReference type="NCBI Taxonomy" id="2502784"/>
    <lineage>
        <taxon>Bacteria</taxon>
        <taxon>Pseudomonadati</taxon>
        <taxon>Bacteroidota</taxon>
        <taxon>Flavobacteriia</taxon>
        <taxon>Flavobacteriales</taxon>
        <taxon>Flavobacteriaceae</taxon>
        <taxon>Flavobacterium</taxon>
    </lineage>
</organism>
<evidence type="ECO:0000256" key="1">
    <source>
        <dbReference type="SAM" id="Phobius"/>
    </source>
</evidence>
<sequence>MDSHKKKNIIRYISFAIAFTMTIAVSVMCKGNNAVASEVIKTSEEINKKCPITIDAYTILDNTTVTENPLTLVYLYTVRVNKDSLTVNLDESKKNIMKTTQNAADTDPQMAYIRDNSVLLKYHYKDKNGKYLFDFTITPKKNTK</sequence>
<proteinExistence type="predicted"/>
<reference evidence="2 3" key="1">
    <citation type="submission" date="2019-01" db="EMBL/GenBank/DDBJ databases">
        <title>Flavobacterium sp. nov.,isolated from freshwater.</title>
        <authorList>
            <person name="Zhang R."/>
            <person name="Du Z.-J."/>
        </authorList>
    </citation>
    <scope>NUCLEOTIDE SEQUENCE [LARGE SCALE GENOMIC DNA]</scope>
    <source>
        <strain evidence="2 3">1E403</strain>
    </source>
</reference>
<dbReference type="AlphaFoldDB" id="A0A3S3QUA3"/>
<evidence type="ECO:0000313" key="3">
    <source>
        <dbReference type="Proteomes" id="UP000287527"/>
    </source>
</evidence>
<comment type="caution">
    <text evidence="2">The sequence shown here is derived from an EMBL/GenBank/DDBJ whole genome shotgun (WGS) entry which is preliminary data.</text>
</comment>
<feature type="transmembrane region" description="Helical" evidence="1">
    <location>
        <begin position="9"/>
        <end position="28"/>
    </location>
</feature>